<feature type="region of interest" description="Disordered" evidence="4">
    <location>
        <begin position="255"/>
        <end position="284"/>
    </location>
</feature>
<feature type="region of interest" description="Disordered" evidence="4">
    <location>
        <begin position="185"/>
        <end position="219"/>
    </location>
</feature>
<feature type="region of interest" description="Disordered" evidence="4">
    <location>
        <begin position="784"/>
        <end position="856"/>
    </location>
</feature>
<feature type="domain" description="PDZ" evidence="5">
    <location>
        <begin position="252"/>
        <end position="322"/>
    </location>
</feature>
<dbReference type="Pfam" id="PF00595">
    <property type="entry name" value="PDZ"/>
    <property type="match status" value="3"/>
</dbReference>
<protein>
    <recommendedName>
        <fullName evidence="5">PDZ domain-containing protein</fullName>
    </recommendedName>
</protein>
<sequence length="1039" mass="114558">MAIDGIQTRELTCEESMRLLSSYRNGISLFIEYDVADVGGRKGTGPFSVEIEKLPTEKFGADLVAFGDSAHGYRRLLISHIRDGSIADRCGVLEVGDLIESINDRRSTDLTLHEAMDLLESTTAKSIKLCVLPSPESAGNRSRNPSGNRKSLGNRRTLPEDTEFMWNDNTRPEDVSVGWNIQSGVSEDPEINHQDGTGTSRSSHGRQEKTHKKATSSRVKAFPHPQPFYLMYGAGLCRTEEVEVILEASQQPIGLDPRRRTGATPTNPFGFSLQPSRPQSRPDEPLTNYPLIKNVIPGGPAYQSGIIQPGDSLLAIQGDSPLGKTIDRLTSQYLCPAELGGPRRLSIVTQYTVAENVIPSCGVFDVRIIKCSASLGINLQASRKSRPGEPLLISKVIPGSVASRCGSISPGDILLAVNGFSLEACSITDAARLLQTSEDIVTLRIKKPHDDLSMPLSDEGLPSCSQSDADVVNDDILSQSADDSGAHPPPRPPRRYRMPKPKKSQHRRLMRMPPATRMQLHQQASEVGSDRKANQSDSLSSDRFSENMCSDTFFEVHKVRLTRAHPSFPWGIVISGTDDVVDAPVFIDSLTPGKPGALSGLLRPGDRILAVNEVNATAPKLAGGSGLTLSSVRARLQQPLEHVTLYIARKTSRSDLLQIPGHGSSDPMIKQYSWGTSSSSATDFNRSLEEDRGKPSPRPPSASAGQLRKQNSASKLTHSRQFPAPLAYNINPCSRDPTNNYFDDYAANFQQTTHRKGQAAGRSTGDLPDVPRQTVDAYLSKDEATPRHHHHHRRHHHRSHQQHSRRRRTGDSWHPQHRRENLEEAEEEEEEFEAEVGNVEVEEDEEEANDNTRLRRTSSTLNLDEIACPGCREAVANEVLNQKRLLMERRAPVRGQVSRRRRNLKLRGRSLEIDNPGDDPVSDTFHRRPHLQASNSYHNLYSRSTVKHSRSDSRLNKDSLEEGGDVNDVVEEEDDDDDEGSAGSSASRSTTPSFSNSSQCTVFSSGEKILTTGVPLESCQLPSSSYRVLTQSLHQSLNI</sequence>
<feature type="compositionally biased region" description="Acidic residues" evidence="4">
    <location>
        <begin position="823"/>
        <end position="849"/>
    </location>
</feature>
<evidence type="ECO:0000256" key="3">
    <source>
        <dbReference type="ARBA" id="ARBA00022737"/>
    </source>
</evidence>
<dbReference type="EMBL" id="UXSR01005867">
    <property type="protein sequence ID" value="VDD83862.1"/>
    <property type="molecule type" value="Genomic_DNA"/>
</dbReference>
<dbReference type="AlphaFoldDB" id="A0A3P6H8B3"/>
<dbReference type="OrthoDB" id="66881at2759"/>
<name>A0A3P6H8B3_MESCO</name>
<feature type="region of interest" description="Disordered" evidence="4">
    <location>
        <begin position="478"/>
        <end position="544"/>
    </location>
</feature>
<evidence type="ECO:0000256" key="2">
    <source>
        <dbReference type="ARBA" id="ARBA00022490"/>
    </source>
</evidence>
<keyword evidence="2" id="KW-0963">Cytoplasm</keyword>
<dbReference type="PANTHER" id="PTHR46227:SF2">
    <property type="entry name" value="FI03335P"/>
    <property type="match status" value="1"/>
</dbReference>
<evidence type="ECO:0000256" key="4">
    <source>
        <dbReference type="SAM" id="MobiDB-lite"/>
    </source>
</evidence>
<feature type="compositionally biased region" description="Polar residues" evidence="4">
    <location>
        <begin position="932"/>
        <end position="944"/>
    </location>
</feature>
<feature type="domain" description="PDZ" evidence="5">
    <location>
        <begin position="558"/>
        <end position="651"/>
    </location>
</feature>
<feature type="region of interest" description="Disordered" evidence="4">
    <location>
        <begin position="132"/>
        <end position="171"/>
    </location>
</feature>
<keyword evidence="3" id="KW-0677">Repeat</keyword>
<evidence type="ECO:0000259" key="5">
    <source>
        <dbReference type="PROSITE" id="PS50106"/>
    </source>
</evidence>
<dbReference type="SMART" id="SM00228">
    <property type="entry name" value="PDZ"/>
    <property type="match status" value="4"/>
</dbReference>
<dbReference type="InterPro" id="IPR001478">
    <property type="entry name" value="PDZ"/>
</dbReference>
<feature type="region of interest" description="Disordered" evidence="4">
    <location>
        <begin position="752"/>
        <end position="771"/>
    </location>
</feature>
<feature type="region of interest" description="Disordered" evidence="4">
    <location>
        <begin position="656"/>
        <end position="720"/>
    </location>
</feature>
<reference evidence="6 7" key="1">
    <citation type="submission" date="2018-10" db="EMBL/GenBank/DDBJ databases">
        <authorList>
            <consortium name="Pathogen Informatics"/>
        </authorList>
    </citation>
    <scope>NUCLEOTIDE SEQUENCE [LARGE SCALE GENOMIC DNA]</scope>
</reference>
<feature type="compositionally biased region" description="Low complexity" evidence="4">
    <location>
        <begin position="981"/>
        <end position="998"/>
    </location>
</feature>
<evidence type="ECO:0000313" key="6">
    <source>
        <dbReference type="EMBL" id="VDD83862.1"/>
    </source>
</evidence>
<dbReference type="PANTHER" id="PTHR46227">
    <property type="entry name" value="GLUTAMATE RECEPTOR-INTERACTING PROTEIN GRIP"/>
    <property type="match status" value="1"/>
</dbReference>
<feature type="compositionally biased region" description="Basic and acidic residues" evidence="4">
    <location>
        <begin position="949"/>
        <end position="960"/>
    </location>
</feature>
<comment type="subcellular location">
    <subcellularLocation>
        <location evidence="1">Cytoplasm</location>
    </subcellularLocation>
</comment>
<feature type="region of interest" description="Disordered" evidence="4">
    <location>
        <begin position="907"/>
        <end position="1000"/>
    </location>
</feature>
<dbReference type="InterPro" id="IPR036034">
    <property type="entry name" value="PDZ_sf"/>
</dbReference>
<feature type="compositionally biased region" description="Basic residues" evidence="4">
    <location>
        <begin position="492"/>
        <end position="510"/>
    </location>
</feature>
<dbReference type="PROSITE" id="PS50106">
    <property type="entry name" value="PDZ"/>
    <property type="match status" value="4"/>
</dbReference>
<dbReference type="GO" id="GO:0098887">
    <property type="term" value="P:neurotransmitter receptor transport, endosome to postsynaptic membrane"/>
    <property type="evidence" value="ECO:0007669"/>
    <property type="project" value="TreeGrafter"/>
</dbReference>
<feature type="compositionally biased region" description="Polar residues" evidence="4">
    <location>
        <begin position="137"/>
        <end position="151"/>
    </location>
</feature>
<feature type="domain" description="PDZ" evidence="5">
    <location>
        <begin position="365"/>
        <end position="449"/>
    </location>
</feature>
<feature type="compositionally biased region" description="Polar residues" evidence="4">
    <location>
        <begin position="263"/>
        <end position="279"/>
    </location>
</feature>
<organism evidence="6 7">
    <name type="scientific">Mesocestoides corti</name>
    <name type="common">Flatworm</name>
    <dbReference type="NCBI Taxonomy" id="53468"/>
    <lineage>
        <taxon>Eukaryota</taxon>
        <taxon>Metazoa</taxon>
        <taxon>Spiralia</taxon>
        <taxon>Lophotrochozoa</taxon>
        <taxon>Platyhelminthes</taxon>
        <taxon>Cestoda</taxon>
        <taxon>Eucestoda</taxon>
        <taxon>Cyclophyllidea</taxon>
        <taxon>Mesocestoididae</taxon>
        <taxon>Mesocestoides</taxon>
    </lineage>
</organism>
<evidence type="ECO:0000313" key="7">
    <source>
        <dbReference type="Proteomes" id="UP000267029"/>
    </source>
</evidence>
<evidence type="ECO:0000256" key="1">
    <source>
        <dbReference type="ARBA" id="ARBA00004496"/>
    </source>
</evidence>
<feature type="domain" description="PDZ" evidence="5">
    <location>
        <begin position="48"/>
        <end position="122"/>
    </location>
</feature>
<feature type="compositionally biased region" description="Polar residues" evidence="4">
    <location>
        <begin position="708"/>
        <end position="720"/>
    </location>
</feature>
<dbReference type="CDD" id="cd00136">
    <property type="entry name" value="PDZ_canonical"/>
    <property type="match status" value="1"/>
</dbReference>
<feature type="compositionally biased region" description="Polar residues" evidence="4">
    <location>
        <begin position="673"/>
        <end position="685"/>
    </location>
</feature>
<dbReference type="InterPro" id="IPR041489">
    <property type="entry name" value="PDZ_6"/>
</dbReference>
<feature type="compositionally biased region" description="Acidic residues" evidence="4">
    <location>
        <begin position="961"/>
        <end position="980"/>
    </location>
</feature>
<dbReference type="InterPro" id="IPR043545">
    <property type="entry name" value="GRIP1/2"/>
</dbReference>
<dbReference type="Pfam" id="PF17820">
    <property type="entry name" value="PDZ_6"/>
    <property type="match status" value="1"/>
</dbReference>
<gene>
    <name evidence="6" type="ORF">MCOS_LOCUS9865</name>
</gene>
<dbReference type="STRING" id="53468.A0A3P6H8B3"/>
<dbReference type="SUPFAM" id="SSF50156">
    <property type="entry name" value="PDZ domain-like"/>
    <property type="match status" value="4"/>
</dbReference>
<dbReference type="GO" id="GO:0005737">
    <property type="term" value="C:cytoplasm"/>
    <property type="evidence" value="ECO:0007669"/>
    <property type="project" value="UniProtKB-SubCell"/>
</dbReference>
<feature type="compositionally biased region" description="Basic residues" evidence="4">
    <location>
        <begin position="787"/>
        <end position="808"/>
    </location>
</feature>
<proteinExistence type="predicted"/>
<accession>A0A3P6H8B3</accession>
<dbReference type="Gene3D" id="2.30.42.10">
    <property type="match status" value="4"/>
</dbReference>
<feature type="compositionally biased region" description="Polar residues" evidence="4">
    <location>
        <begin position="535"/>
        <end position="544"/>
    </location>
</feature>
<dbReference type="Proteomes" id="UP000267029">
    <property type="component" value="Unassembled WGS sequence"/>
</dbReference>
<keyword evidence="7" id="KW-1185">Reference proteome</keyword>